<dbReference type="OrthoDB" id="9789430at2"/>
<dbReference type="Gene3D" id="3.30.1330.60">
    <property type="entry name" value="OmpA-like domain"/>
    <property type="match status" value="1"/>
</dbReference>
<keyword evidence="2" id="KW-0472">Membrane</keyword>
<evidence type="ECO:0000313" key="4">
    <source>
        <dbReference type="Proteomes" id="UP000198736"/>
    </source>
</evidence>
<dbReference type="SUPFAM" id="SSF103088">
    <property type="entry name" value="OmpA-like"/>
    <property type="match status" value="1"/>
</dbReference>
<accession>A0A0S4LFI4</accession>
<dbReference type="Proteomes" id="UP000198736">
    <property type="component" value="Unassembled WGS sequence"/>
</dbReference>
<evidence type="ECO:0000256" key="2">
    <source>
        <dbReference type="SAM" id="Phobius"/>
    </source>
</evidence>
<keyword evidence="2" id="KW-0812">Transmembrane</keyword>
<dbReference type="CDD" id="cd07185">
    <property type="entry name" value="OmpA_C-like"/>
    <property type="match status" value="1"/>
</dbReference>
<dbReference type="InterPro" id="IPR006665">
    <property type="entry name" value="OmpA-like"/>
</dbReference>
<protein>
    <submittedName>
        <fullName evidence="3">Uncharacterized protein</fullName>
    </submittedName>
</protein>
<dbReference type="STRING" id="1742973.COMA2_20224"/>
<name>A0A0S4LFI4_9BACT</name>
<organism evidence="3 4">
    <name type="scientific">Candidatus Nitrospira nitrificans</name>
    <dbReference type="NCBI Taxonomy" id="1742973"/>
    <lineage>
        <taxon>Bacteria</taxon>
        <taxon>Pseudomonadati</taxon>
        <taxon>Nitrospirota</taxon>
        <taxon>Nitrospiria</taxon>
        <taxon>Nitrospirales</taxon>
        <taxon>Nitrospiraceae</taxon>
        <taxon>Nitrospira</taxon>
    </lineage>
</organism>
<dbReference type="InterPro" id="IPR036737">
    <property type="entry name" value="OmpA-like_sf"/>
</dbReference>
<dbReference type="AlphaFoldDB" id="A0A0S4LFI4"/>
<sequence length="213" mass="23608">MKEMKSMFAQDSRDGSAVVTSGVADLMTSLAVIFILLLVAYMTRVEGGNADPAKSRGTPTDITPRRDPIHPPLEATRPNIHTITVPDTAINFEFGKSTLLPAADTFLSEAMPHHASLICTPGEQEVEAFVIEGYTDDLGDDIRNLRLSQERSFAVLAKSLEVIREKLPWAYECFLQKATANGRGKQNLLRNDAGQPDRDKSRRVIFKIHMRPT</sequence>
<feature type="region of interest" description="Disordered" evidence="1">
    <location>
        <begin position="48"/>
        <end position="76"/>
    </location>
</feature>
<proteinExistence type="predicted"/>
<evidence type="ECO:0000313" key="3">
    <source>
        <dbReference type="EMBL" id="CUS35352.1"/>
    </source>
</evidence>
<keyword evidence="4" id="KW-1185">Reference proteome</keyword>
<gene>
    <name evidence="3" type="ORF">COMA2_20224</name>
</gene>
<keyword evidence="2" id="KW-1133">Transmembrane helix</keyword>
<feature type="transmembrane region" description="Helical" evidence="2">
    <location>
        <begin position="21"/>
        <end position="42"/>
    </location>
</feature>
<reference evidence="4" key="1">
    <citation type="submission" date="2015-10" db="EMBL/GenBank/DDBJ databases">
        <authorList>
            <person name="Luecker S."/>
            <person name="Luecker S."/>
        </authorList>
    </citation>
    <scope>NUCLEOTIDE SEQUENCE [LARGE SCALE GENOMIC DNA]</scope>
</reference>
<dbReference type="EMBL" id="CZPZ01000012">
    <property type="protein sequence ID" value="CUS35352.1"/>
    <property type="molecule type" value="Genomic_DNA"/>
</dbReference>
<evidence type="ECO:0000256" key="1">
    <source>
        <dbReference type="SAM" id="MobiDB-lite"/>
    </source>
</evidence>